<keyword evidence="3" id="KW-0808">Transferase</keyword>
<protein>
    <submittedName>
        <fullName evidence="3">Undecaprenyl phosphate N,N'-diacetylbacillosamine 1-phosphate transferase</fullName>
        <ecNumber evidence="3">2.7.8.36</ecNumber>
    </submittedName>
</protein>
<dbReference type="Pfam" id="PF02397">
    <property type="entry name" value="Bac_transf"/>
    <property type="match status" value="1"/>
</dbReference>
<dbReference type="AlphaFoldDB" id="A0A644Y282"/>
<dbReference type="PANTHER" id="PTHR30576:SF0">
    <property type="entry name" value="UNDECAPRENYL-PHOSPHATE N-ACETYLGALACTOSAMINYL 1-PHOSPHATE TRANSFERASE-RELATED"/>
    <property type="match status" value="1"/>
</dbReference>
<sequence>MYNLFFKRIIDFTLSVIALPILAIVFIIIAPLVFISDFGPVLYSANRIGRNGKLFRMHKFRTMKVNSPDIRLADGSTYNGEDDPRVTKIGKFLRATSIDEIPQLINVLLGQMSLIGPRPDPPDWLERYPEEVKVFLSVRPGITGYSQAYFRNSVDGIEKMKNDVFYAKNISFFFDCKILLRTLFTILKKENIYK</sequence>
<keyword evidence="1" id="KW-1133">Transmembrane helix</keyword>
<evidence type="ECO:0000313" key="3">
    <source>
        <dbReference type="EMBL" id="MPM22655.1"/>
    </source>
</evidence>
<organism evidence="3">
    <name type="scientific">bioreactor metagenome</name>
    <dbReference type="NCBI Taxonomy" id="1076179"/>
    <lineage>
        <taxon>unclassified sequences</taxon>
        <taxon>metagenomes</taxon>
        <taxon>ecological metagenomes</taxon>
    </lineage>
</organism>
<name>A0A644Y282_9ZZZZ</name>
<accession>A0A644Y282</accession>
<evidence type="ECO:0000256" key="1">
    <source>
        <dbReference type="SAM" id="Phobius"/>
    </source>
</evidence>
<proteinExistence type="predicted"/>
<evidence type="ECO:0000259" key="2">
    <source>
        <dbReference type="Pfam" id="PF02397"/>
    </source>
</evidence>
<comment type="caution">
    <text evidence="3">The sequence shown here is derived from an EMBL/GenBank/DDBJ whole genome shotgun (WGS) entry which is preliminary data.</text>
</comment>
<feature type="transmembrane region" description="Helical" evidence="1">
    <location>
        <begin position="12"/>
        <end position="34"/>
    </location>
</feature>
<keyword evidence="1" id="KW-0812">Transmembrane</keyword>
<feature type="domain" description="Bacterial sugar transferase" evidence="2">
    <location>
        <begin position="7"/>
        <end position="188"/>
    </location>
</feature>
<dbReference type="EC" id="2.7.8.36" evidence="3"/>
<keyword evidence="1" id="KW-0472">Membrane</keyword>
<reference evidence="3" key="1">
    <citation type="submission" date="2019-08" db="EMBL/GenBank/DDBJ databases">
        <authorList>
            <person name="Kucharzyk K."/>
            <person name="Murdoch R.W."/>
            <person name="Higgins S."/>
            <person name="Loffler F."/>
        </authorList>
    </citation>
    <scope>NUCLEOTIDE SEQUENCE</scope>
</reference>
<dbReference type="GO" id="GO:0102334">
    <property type="term" value="F:N,N'-diacetylbacilliosaminyl-1-phosphate transferase activity"/>
    <property type="evidence" value="ECO:0007669"/>
    <property type="project" value="UniProtKB-EC"/>
</dbReference>
<gene>
    <name evidence="3" type="primary">pglC_10</name>
    <name evidence="3" type="ORF">SDC9_69113</name>
</gene>
<dbReference type="EMBL" id="VSSQ01003855">
    <property type="protein sequence ID" value="MPM22655.1"/>
    <property type="molecule type" value="Genomic_DNA"/>
</dbReference>
<dbReference type="PANTHER" id="PTHR30576">
    <property type="entry name" value="COLANIC BIOSYNTHESIS UDP-GLUCOSE LIPID CARRIER TRANSFERASE"/>
    <property type="match status" value="1"/>
</dbReference>
<dbReference type="InterPro" id="IPR003362">
    <property type="entry name" value="Bact_transf"/>
</dbReference>